<feature type="transmembrane region" description="Helical" evidence="3">
    <location>
        <begin position="142"/>
        <end position="162"/>
    </location>
</feature>
<proteinExistence type="inferred from homology"/>
<dbReference type="PANTHER" id="PTHR11360:SF230">
    <property type="entry name" value="MONOCARBOXYLATE TRANSPORTER, PUTATIVE (AFU_ORTHOLOGUE AFUA_2G12790)-RELATED"/>
    <property type="match status" value="1"/>
</dbReference>
<evidence type="ECO:0000256" key="3">
    <source>
        <dbReference type="SAM" id="Phobius"/>
    </source>
</evidence>
<comment type="subcellular location">
    <subcellularLocation>
        <location evidence="1">Membrane</location>
        <topology evidence="1">Multi-pass membrane protein</topology>
    </subcellularLocation>
</comment>
<dbReference type="Gene3D" id="1.20.1250.20">
    <property type="entry name" value="MFS general substrate transporter like domains"/>
    <property type="match status" value="1"/>
</dbReference>
<evidence type="ECO:0000313" key="4">
    <source>
        <dbReference type="EMBL" id="KAK4103188.1"/>
    </source>
</evidence>
<keyword evidence="3" id="KW-0472">Membrane</keyword>
<dbReference type="InterPro" id="IPR036259">
    <property type="entry name" value="MFS_trans_sf"/>
</dbReference>
<feature type="transmembrane region" description="Helical" evidence="3">
    <location>
        <begin position="114"/>
        <end position="135"/>
    </location>
</feature>
<feature type="transmembrane region" description="Helical" evidence="3">
    <location>
        <begin position="61"/>
        <end position="83"/>
    </location>
</feature>
<gene>
    <name evidence="4" type="ORF">N658DRAFT_514708</name>
</gene>
<reference evidence="4" key="2">
    <citation type="submission" date="2023-05" db="EMBL/GenBank/DDBJ databases">
        <authorList>
            <consortium name="Lawrence Berkeley National Laboratory"/>
            <person name="Steindorff A."/>
            <person name="Hensen N."/>
            <person name="Bonometti L."/>
            <person name="Westerberg I."/>
            <person name="Brannstrom I.O."/>
            <person name="Guillou S."/>
            <person name="Cros-Aarteil S."/>
            <person name="Calhoun S."/>
            <person name="Haridas S."/>
            <person name="Kuo A."/>
            <person name="Mondo S."/>
            <person name="Pangilinan J."/>
            <person name="Riley R."/>
            <person name="Labutti K."/>
            <person name="Andreopoulos B."/>
            <person name="Lipzen A."/>
            <person name="Chen C."/>
            <person name="Yanf M."/>
            <person name="Daum C."/>
            <person name="Ng V."/>
            <person name="Clum A."/>
            <person name="Ohm R."/>
            <person name="Martin F."/>
            <person name="Silar P."/>
            <person name="Natvig D."/>
            <person name="Lalanne C."/>
            <person name="Gautier V."/>
            <person name="Ament-Velasquez S.L."/>
            <person name="Kruys A."/>
            <person name="Hutchinson M.I."/>
            <person name="Powell A.J."/>
            <person name="Barry K."/>
            <person name="Miller A.N."/>
            <person name="Grigoriev I.V."/>
            <person name="Debuchy R."/>
            <person name="Gladieux P."/>
            <person name="Thoren M.H."/>
            <person name="Johannesson H."/>
        </authorList>
    </citation>
    <scope>NUCLEOTIDE SEQUENCE</scope>
    <source>
        <strain evidence="4">CBS 757.83</strain>
    </source>
</reference>
<protein>
    <submittedName>
        <fullName evidence="4">MFS general substrate transporter</fullName>
    </submittedName>
</protein>
<comment type="similarity">
    <text evidence="2">Belongs to the major facilitator superfamily. Monocarboxylate porter (TC 2.A.1.13) family.</text>
</comment>
<keyword evidence="5" id="KW-1185">Reference proteome</keyword>
<dbReference type="PANTHER" id="PTHR11360">
    <property type="entry name" value="MONOCARBOXYLATE TRANSPORTER"/>
    <property type="match status" value="1"/>
</dbReference>
<dbReference type="GO" id="GO:0022857">
    <property type="term" value="F:transmembrane transporter activity"/>
    <property type="evidence" value="ECO:0007669"/>
    <property type="project" value="InterPro"/>
</dbReference>
<name>A0AAN6Q442_9PEZI</name>
<dbReference type="EMBL" id="MU863629">
    <property type="protein sequence ID" value="KAK4103188.1"/>
    <property type="molecule type" value="Genomic_DNA"/>
</dbReference>
<dbReference type="InterPro" id="IPR050327">
    <property type="entry name" value="Proton-linked_MCT"/>
</dbReference>
<keyword evidence="3" id="KW-0812">Transmembrane</keyword>
<dbReference type="InterPro" id="IPR011701">
    <property type="entry name" value="MFS"/>
</dbReference>
<reference evidence="4" key="1">
    <citation type="journal article" date="2023" name="Mol. Phylogenet. Evol.">
        <title>Genome-scale phylogeny and comparative genomics of the fungal order Sordariales.</title>
        <authorList>
            <person name="Hensen N."/>
            <person name="Bonometti L."/>
            <person name="Westerberg I."/>
            <person name="Brannstrom I.O."/>
            <person name="Guillou S."/>
            <person name="Cros-Aarteil S."/>
            <person name="Calhoun S."/>
            <person name="Haridas S."/>
            <person name="Kuo A."/>
            <person name="Mondo S."/>
            <person name="Pangilinan J."/>
            <person name="Riley R."/>
            <person name="LaButti K."/>
            <person name="Andreopoulos B."/>
            <person name="Lipzen A."/>
            <person name="Chen C."/>
            <person name="Yan M."/>
            <person name="Daum C."/>
            <person name="Ng V."/>
            <person name="Clum A."/>
            <person name="Steindorff A."/>
            <person name="Ohm R.A."/>
            <person name="Martin F."/>
            <person name="Silar P."/>
            <person name="Natvig D.O."/>
            <person name="Lalanne C."/>
            <person name="Gautier V."/>
            <person name="Ament-Velasquez S.L."/>
            <person name="Kruys A."/>
            <person name="Hutchinson M.I."/>
            <person name="Powell A.J."/>
            <person name="Barry K."/>
            <person name="Miller A.N."/>
            <person name="Grigoriev I.V."/>
            <person name="Debuchy R."/>
            <person name="Gladieux P."/>
            <person name="Hiltunen Thoren M."/>
            <person name="Johannesson H."/>
        </authorList>
    </citation>
    <scope>NUCLEOTIDE SEQUENCE</scope>
    <source>
        <strain evidence="4">CBS 757.83</strain>
    </source>
</reference>
<dbReference type="AlphaFoldDB" id="A0AAN6Q442"/>
<dbReference type="Proteomes" id="UP001305647">
    <property type="component" value="Unassembled WGS sequence"/>
</dbReference>
<dbReference type="SUPFAM" id="SSF103473">
    <property type="entry name" value="MFS general substrate transporter"/>
    <property type="match status" value="1"/>
</dbReference>
<feature type="transmembrane region" description="Helical" evidence="3">
    <location>
        <begin position="21"/>
        <end position="41"/>
    </location>
</feature>
<evidence type="ECO:0000256" key="2">
    <source>
        <dbReference type="ARBA" id="ARBA00006727"/>
    </source>
</evidence>
<feature type="transmembrane region" description="Helical" evidence="3">
    <location>
        <begin position="314"/>
        <end position="332"/>
    </location>
</feature>
<accession>A0AAN6Q442</accession>
<comment type="caution">
    <text evidence="4">The sequence shown here is derived from an EMBL/GenBank/DDBJ whole genome shotgun (WGS) entry which is preliminary data.</text>
</comment>
<sequence>MSAVLLMCIRENYADTGLRPWKVVIGCFFLTVPTYGLLSAIRLFQTYWHGGMLADHLESDVAWIISMFGFLDCLFAAPAGILFDRHGARWLLPLGCVVYIAAFIGLAFSRTYAQIMGCVVVAGSSAVAFIVVSQWFTVRKGLATGCVSLGAPLGGIFFPLVLKALFDNYPWRTAALALTAILTGSLVLGNLLVETNVQAVAPCQQRTSEEAASADPPSPTMHTTPAPARLPPAQISHMLRSPKFWLVSYAIFRITAYELVLFIQWGSIPSYAVAANFEDHQFYLMMSYNIGAVIGRTVPLWLSDRLLGPINTTIVMNLFTLLGLAIAALFIVVQLMGIGTGSFVPLGVSCINALCCPEHMGTWLGSAYSLVSISTLIGNPASAAILARYATKALLAFLAAVLFSGMISAAMVRWLFHGRRWVLKARV</sequence>
<dbReference type="Pfam" id="PF07690">
    <property type="entry name" value="MFS_1"/>
    <property type="match status" value="1"/>
</dbReference>
<feature type="transmembrane region" description="Helical" evidence="3">
    <location>
        <begin position="90"/>
        <end position="108"/>
    </location>
</feature>
<feature type="transmembrane region" description="Helical" evidence="3">
    <location>
        <begin position="283"/>
        <end position="302"/>
    </location>
</feature>
<evidence type="ECO:0000256" key="1">
    <source>
        <dbReference type="ARBA" id="ARBA00004141"/>
    </source>
</evidence>
<feature type="transmembrane region" description="Helical" evidence="3">
    <location>
        <begin position="393"/>
        <end position="416"/>
    </location>
</feature>
<dbReference type="GO" id="GO:0016020">
    <property type="term" value="C:membrane"/>
    <property type="evidence" value="ECO:0007669"/>
    <property type="project" value="UniProtKB-SubCell"/>
</dbReference>
<feature type="transmembrane region" description="Helical" evidence="3">
    <location>
        <begin position="174"/>
        <end position="193"/>
    </location>
</feature>
<feature type="transmembrane region" description="Helical" evidence="3">
    <location>
        <begin position="367"/>
        <end position="387"/>
    </location>
</feature>
<evidence type="ECO:0000313" key="5">
    <source>
        <dbReference type="Proteomes" id="UP001305647"/>
    </source>
</evidence>
<keyword evidence="3" id="KW-1133">Transmembrane helix</keyword>
<organism evidence="4 5">
    <name type="scientific">Parathielavia hyrcaniae</name>
    <dbReference type="NCBI Taxonomy" id="113614"/>
    <lineage>
        <taxon>Eukaryota</taxon>
        <taxon>Fungi</taxon>
        <taxon>Dikarya</taxon>
        <taxon>Ascomycota</taxon>
        <taxon>Pezizomycotina</taxon>
        <taxon>Sordariomycetes</taxon>
        <taxon>Sordariomycetidae</taxon>
        <taxon>Sordariales</taxon>
        <taxon>Chaetomiaceae</taxon>
        <taxon>Parathielavia</taxon>
    </lineage>
</organism>
<feature type="transmembrane region" description="Helical" evidence="3">
    <location>
        <begin position="244"/>
        <end position="263"/>
    </location>
</feature>